<name>A0AAQ3HFX1_9SPIR</name>
<protein>
    <submittedName>
        <fullName evidence="2">Uncharacterized protein</fullName>
    </submittedName>
</protein>
<dbReference type="AlphaFoldDB" id="A0AAQ3HFX1"/>
<gene>
    <name evidence="1" type="ORF">CNO13_06665</name>
    <name evidence="2" type="ORF">EZU67_007715</name>
</gene>
<dbReference type="Proteomes" id="UP000291995">
    <property type="component" value="Plasmid pYekat-76-lp41"/>
</dbReference>
<evidence type="ECO:0000313" key="4">
    <source>
        <dbReference type="Proteomes" id="UP000291995"/>
    </source>
</evidence>
<evidence type="ECO:0000313" key="3">
    <source>
        <dbReference type="Proteomes" id="UP000230633"/>
    </source>
</evidence>
<dbReference type="Proteomes" id="UP000230633">
    <property type="component" value="Plasmid pYekat-1-lp41"/>
</dbReference>
<geneLocation type="plasmid" evidence="1 3">
    <name>pYekat-1-lp41</name>
</geneLocation>
<evidence type="ECO:0000313" key="2">
    <source>
        <dbReference type="EMBL" id="WEG86282.1"/>
    </source>
</evidence>
<geneLocation type="plasmid" evidence="2 4">
    <name>pYekat-76-lp41</name>
</geneLocation>
<keyword evidence="3" id="KW-1185">Reference proteome</keyword>
<evidence type="ECO:0000313" key="1">
    <source>
        <dbReference type="EMBL" id="WDE71670.1"/>
    </source>
</evidence>
<organism evidence="2 4">
    <name type="scientific">Borrelia miyamotoi</name>
    <dbReference type="NCBI Taxonomy" id="47466"/>
    <lineage>
        <taxon>Bacteria</taxon>
        <taxon>Pseudomonadati</taxon>
        <taxon>Spirochaetota</taxon>
        <taxon>Spirochaetia</taxon>
        <taxon>Spirochaetales</taxon>
        <taxon>Borreliaceae</taxon>
        <taxon>Borrelia</taxon>
    </lineage>
</organism>
<accession>A0AAQ3HFX1</accession>
<proteinExistence type="predicted"/>
<reference evidence="3" key="1">
    <citation type="submission" date="2017-10" db="EMBL/GenBank/DDBJ databases">
        <title>Whole genome sequencing of Borrelia miyamotoi strains isolated at the Russian territory.</title>
        <authorList>
            <person name="Kuleshov K.V."/>
            <person name="Platonov A.E."/>
            <person name="Goptar I.A."/>
            <person name="Shipulin G.A."/>
            <person name="Markelov M.L."/>
            <person name="Koetsveld J."/>
            <person name="Kolyasnikova N.M."/>
            <person name="Sarksyan D.S."/>
            <person name="Toporkova M.G."/>
            <person name="Hovius J.W."/>
        </authorList>
    </citation>
    <scope>NUCLEOTIDE SEQUENCE [LARGE SCALE GENOMIC DNA]</scope>
    <source>
        <strain evidence="3">Yekat-1</strain>
        <plasmid evidence="3">pYekat-1-lp41</plasmid>
    </source>
</reference>
<reference evidence="2" key="2">
    <citation type="submission" date="2022-12" db="EMBL/GenBank/DDBJ databases">
        <title>B. miyamotoi WGS.</title>
        <authorList>
            <person name="Kuleshov K.V."/>
            <person name="Hoornstra D."/>
            <person name="Hovius J.W."/>
            <person name="Platonov A.E."/>
            <person name="Telford S.R. III."/>
        </authorList>
    </citation>
    <scope>NUCLEOTIDE SEQUENCE</scope>
    <source>
        <strain evidence="2">Yekat-76</strain>
        <plasmid evidence="2">pYekat-76-lp41</plasmid>
    </source>
</reference>
<sequence>MKVIKLPKKKCLKSKQIDIEEFMAQVDYNTAQLDKEFKEFQRQYRQDKNFDD</sequence>
<reference evidence="1" key="3">
    <citation type="submission" date="2022-12" db="EMBL/GenBank/DDBJ databases">
        <title>Whole genome sequencing of Borrelia miyamotoi strains isolated at the Russian territory.</title>
        <authorList>
            <person name="Kuleshov K.V."/>
            <person name="Platonov A.E."/>
            <person name="Goptar I.A."/>
            <person name="Shipulin G.A."/>
            <person name="Markelov M.L."/>
            <person name="Koetsveld J."/>
            <person name="Kolyasnikova N.M."/>
            <person name="Sarksyan D.S."/>
            <person name="Toporkova M.G."/>
            <person name="Hovius J.W."/>
        </authorList>
    </citation>
    <scope>NUCLEOTIDE SEQUENCE</scope>
    <source>
        <strain evidence="1">Yekat-1</strain>
        <plasmid evidence="1">pYekat-1-lp41</plasmid>
    </source>
</reference>
<keyword evidence="2" id="KW-0614">Plasmid</keyword>
<dbReference type="EMBL" id="CP024336">
    <property type="protein sequence ID" value="WDE71670.1"/>
    <property type="molecule type" value="Genomic_DNA"/>
</dbReference>
<dbReference type="RefSeq" id="WP_232515477.1">
    <property type="nucleotide sequence ID" value="NZ_CP024208.2"/>
</dbReference>
<dbReference type="EMBL" id="CP117142">
    <property type="protein sequence ID" value="WEG86282.1"/>
    <property type="molecule type" value="Genomic_DNA"/>
</dbReference>